<evidence type="ECO:0000313" key="5">
    <source>
        <dbReference type="EMBL" id="KAG2392702.1"/>
    </source>
</evidence>
<sequence>MVRHSNKNTQLSKPQRSGFGWLDTFFDDPWFRAFDRFDDRLEQVWKPTTDVSETDKELKVLCNLPGITKENVKIDLDDENRLLTVSGHVDKEKKEENETYHCVERSYGDFSRTIYLPPNTDMNNIKANLENGVLRVTIPKTIPEKKTRSINVE</sequence>
<dbReference type="PANTHER" id="PTHR11527">
    <property type="entry name" value="HEAT-SHOCK PROTEIN 20 FAMILY MEMBER"/>
    <property type="match status" value="1"/>
</dbReference>
<dbReference type="Gene3D" id="2.60.40.790">
    <property type="match status" value="1"/>
</dbReference>
<evidence type="ECO:0000256" key="3">
    <source>
        <dbReference type="RuleBase" id="RU003616"/>
    </source>
</evidence>
<accession>A0AA88H446</accession>
<feature type="domain" description="SHSP" evidence="4">
    <location>
        <begin position="39"/>
        <end position="153"/>
    </location>
</feature>
<keyword evidence="6" id="KW-1185">Reference proteome</keyword>
<evidence type="ECO:0000256" key="2">
    <source>
        <dbReference type="PROSITE-ProRule" id="PRU00285"/>
    </source>
</evidence>
<evidence type="ECO:0000256" key="1">
    <source>
        <dbReference type="ARBA" id="ARBA00023016"/>
    </source>
</evidence>
<dbReference type="SUPFAM" id="SSF49764">
    <property type="entry name" value="HSP20-like chaperones"/>
    <property type="match status" value="1"/>
</dbReference>
<dbReference type="AlphaFoldDB" id="A0AA88H446"/>
<dbReference type="CDD" id="cd06464">
    <property type="entry name" value="ACD_sHsps-like"/>
    <property type="match status" value="1"/>
</dbReference>
<dbReference type="InterPro" id="IPR031107">
    <property type="entry name" value="Small_HSP"/>
</dbReference>
<keyword evidence="1" id="KW-0346">Stress response</keyword>
<dbReference type="Pfam" id="PF00011">
    <property type="entry name" value="HSP20"/>
    <property type="match status" value="1"/>
</dbReference>
<proteinExistence type="inferred from homology"/>
<dbReference type="InterPro" id="IPR002068">
    <property type="entry name" value="A-crystallin/Hsp20_dom"/>
</dbReference>
<organism evidence="5 6">
    <name type="scientific">Naegleria lovaniensis</name>
    <name type="common">Amoeba</name>
    <dbReference type="NCBI Taxonomy" id="51637"/>
    <lineage>
        <taxon>Eukaryota</taxon>
        <taxon>Discoba</taxon>
        <taxon>Heterolobosea</taxon>
        <taxon>Tetramitia</taxon>
        <taxon>Eutetramitia</taxon>
        <taxon>Vahlkampfiidae</taxon>
        <taxon>Naegleria</taxon>
    </lineage>
</organism>
<dbReference type="PROSITE" id="PS01031">
    <property type="entry name" value="SHSP"/>
    <property type="match status" value="1"/>
</dbReference>
<evidence type="ECO:0000259" key="4">
    <source>
        <dbReference type="PROSITE" id="PS01031"/>
    </source>
</evidence>
<reference evidence="5 6" key="1">
    <citation type="journal article" date="2018" name="BMC Genomics">
        <title>The genome of Naegleria lovaniensis, the basis for a comparative approach to unravel pathogenicity factors of the human pathogenic amoeba N. fowleri.</title>
        <authorList>
            <person name="Liechti N."/>
            <person name="Schurch N."/>
            <person name="Bruggmann R."/>
            <person name="Wittwer M."/>
        </authorList>
    </citation>
    <scope>NUCLEOTIDE SEQUENCE [LARGE SCALE GENOMIC DNA]</scope>
    <source>
        <strain evidence="5 6">ATCC 30569</strain>
    </source>
</reference>
<gene>
    <name evidence="5" type="ORF">C9374_011427</name>
</gene>
<evidence type="ECO:0000313" key="6">
    <source>
        <dbReference type="Proteomes" id="UP000816034"/>
    </source>
</evidence>
<dbReference type="EMBL" id="PYSW02000004">
    <property type="protein sequence ID" value="KAG2392702.1"/>
    <property type="molecule type" value="Genomic_DNA"/>
</dbReference>
<name>A0AA88H446_NAELO</name>
<dbReference type="RefSeq" id="XP_044554596.1">
    <property type="nucleotide sequence ID" value="XM_044687081.1"/>
</dbReference>
<dbReference type="GeneID" id="68103881"/>
<protein>
    <recommendedName>
        <fullName evidence="4">SHSP domain-containing protein</fullName>
    </recommendedName>
</protein>
<dbReference type="InterPro" id="IPR008978">
    <property type="entry name" value="HSP20-like_chaperone"/>
</dbReference>
<dbReference type="Proteomes" id="UP000816034">
    <property type="component" value="Unassembled WGS sequence"/>
</dbReference>
<comment type="caution">
    <text evidence="5">The sequence shown here is derived from an EMBL/GenBank/DDBJ whole genome shotgun (WGS) entry which is preliminary data.</text>
</comment>
<comment type="similarity">
    <text evidence="2 3">Belongs to the small heat shock protein (HSP20) family.</text>
</comment>